<accession>A0AC61S615</accession>
<dbReference type="EMBL" id="SSTG01000050">
    <property type="protein sequence ID" value="THG52098.1"/>
    <property type="molecule type" value="Genomic_DNA"/>
</dbReference>
<dbReference type="Proteomes" id="UP000305401">
    <property type="component" value="Unassembled WGS sequence"/>
</dbReference>
<name>A0AC61S615_9BACT</name>
<proteinExistence type="predicted"/>
<gene>
    <name evidence="1" type="ORF">E5990_05485</name>
</gene>
<comment type="caution">
    <text evidence="1">The sequence shown here is derived from an EMBL/GenBank/DDBJ whole genome shotgun (WGS) entry which is preliminary data.</text>
</comment>
<reference evidence="1" key="1">
    <citation type="submission" date="2019-04" db="EMBL/GenBank/DDBJ databases">
        <title>Microbes associate with the intestines of laboratory mice.</title>
        <authorList>
            <person name="Navarre W."/>
            <person name="Wong E."/>
            <person name="Huang K.C."/>
            <person name="Tropini C."/>
            <person name="Ng K."/>
            <person name="Yu B."/>
        </authorList>
    </citation>
    <scope>NUCLEOTIDE SEQUENCE</scope>
    <source>
        <strain evidence="1">NM86_A22</strain>
    </source>
</reference>
<organism evidence="1 2">
    <name type="scientific">Muribaculum caecicola</name>
    <dbReference type="NCBI Taxonomy" id="3038144"/>
    <lineage>
        <taxon>Bacteria</taxon>
        <taxon>Pseudomonadati</taxon>
        <taxon>Bacteroidota</taxon>
        <taxon>Bacteroidia</taxon>
        <taxon>Bacteroidales</taxon>
        <taxon>Muribaculaceae</taxon>
        <taxon>Muribaculum</taxon>
    </lineage>
</organism>
<sequence length="90" mass="9866">METQHINNPDGVDNSVSGTQESGKQLSAQAGEVDKLIAEAEQRGYLRGRNEAAQNFISQPALFEEVRAESQPVQSSPLLSSRRVSIWDLP</sequence>
<protein>
    <submittedName>
        <fullName evidence="1">Uncharacterized protein</fullName>
    </submittedName>
</protein>
<evidence type="ECO:0000313" key="1">
    <source>
        <dbReference type="EMBL" id="THG52098.1"/>
    </source>
</evidence>
<evidence type="ECO:0000313" key="2">
    <source>
        <dbReference type="Proteomes" id="UP000305401"/>
    </source>
</evidence>
<keyword evidence="2" id="KW-1185">Reference proteome</keyword>